<evidence type="ECO:0000313" key="1">
    <source>
        <dbReference type="EMBL" id="MBB6514163.1"/>
    </source>
</evidence>
<proteinExistence type="predicted"/>
<dbReference type="PANTHER" id="PTHR39179:SF2">
    <property type="entry name" value="ENDOSPORE COAT-ASSOCIATED PROTEIN YUTH"/>
    <property type="match status" value="1"/>
</dbReference>
<organism evidence="1 2">
    <name type="scientific">Gracilibacillus halotolerans</name>
    <dbReference type="NCBI Taxonomy" id="74386"/>
    <lineage>
        <taxon>Bacteria</taxon>
        <taxon>Bacillati</taxon>
        <taxon>Bacillota</taxon>
        <taxon>Bacilli</taxon>
        <taxon>Bacillales</taxon>
        <taxon>Bacillaceae</taxon>
        <taxon>Gracilibacillus</taxon>
    </lineage>
</organism>
<protein>
    <submittedName>
        <fullName evidence="1">Spore coat protein YutH</fullName>
    </submittedName>
</protein>
<dbReference type="Proteomes" id="UP000572212">
    <property type="component" value="Unassembled WGS sequence"/>
</dbReference>
<comment type="caution">
    <text evidence="1">The sequence shown here is derived from an EMBL/GenBank/DDBJ whole genome shotgun (WGS) entry which is preliminary data.</text>
</comment>
<dbReference type="AlphaFoldDB" id="A0A841RRC8"/>
<name>A0A841RRC8_9BACI</name>
<dbReference type="EMBL" id="JACHON010000024">
    <property type="protein sequence ID" value="MBB6514163.1"/>
    <property type="molecule type" value="Genomic_DNA"/>
</dbReference>
<keyword evidence="2" id="KW-1185">Reference proteome</keyword>
<keyword evidence="1" id="KW-0167">Capsid protein</keyword>
<gene>
    <name evidence="1" type="ORF">GGQ92_002984</name>
</gene>
<keyword evidence="1" id="KW-0946">Virion</keyword>
<dbReference type="Gene3D" id="3.90.1200.10">
    <property type="match status" value="1"/>
</dbReference>
<dbReference type="RefSeq" id="WP_184250663.1">
    <property type="nucleotide sequence ID" value="NZ_BAAACU010000035.1"/>
</dbReference>
<accession>A0A841RRC8</accession>
<dbReference type="GO" id="GO:0042601">
    <property type="term" value="C:endospore-forming forespore"/>
    <property type="evidence" value="ECO:0007669"/>
    <property type="project" value="TreeGrafter"/>
</dbReference>
<evidence type="ECO:0000313" key="2">
    <source>
        <dbReference type="Proteomes" id="UP000572212"/>
    </source>
</evidence>
<dbReference type="InterPro" id="IPR047175">
    <property type="entry name" value="CotS-like"/>
</dbReference>
<dbReference type="PANTHER" id="PTHR39179">
    <property type="entry name" value="SPORE COAT PROTEIN I"/>
    <property type="match status" value="1"/>
</dbReference>
<reference evidence="1 2" key="1">
    <citation type="submission" date="2020-08" db="EMBL/GenBank/DDBJ databases">
        <title>Genomic Encyclopedia of Type Strains, Phase IV (KMG-IV): sequencing the most valuable type-strain genomes for metagenomic binning, comparative biology and taxonomic classification.</title>
        <authorList>
            <person name="Goeker M."/>
        </authorList>
    </citation>
    <scope>NUCLEOTIDE SEQUENCE [LARGE SCALE GENOMIC DNA]</scope>
    <source>
        <strain evidence="1 2">DSM 11805</strain>
    </source>
</reference>
<sequence>MHPIFLYYPMDVPSKQVSELPFPIFQEGEHYFFILPAENEKVIQEMHVIGQFFHYHQWYHVMFPLLNSHQQLITPIGKDKYMLCYARKKNPNFTYDLAQFHKVGSLFPYQVTNMNHYGNWKKLWIQKIDQHEAMYQKFMQHRPVNGLLREYIDFFPYVLGVAENAIQYLTVTEKAGNFTGNDQSTFTFGRYNNQLESEFINVSELVADHPVRDIAEWMRPQLFAEQRLYEGWNSFGRSYIEQIPLSSFGWNLLFSRLLFPIHIFDIFEKLYENNFELTHFYYLPIDEYERYEKNLQYFFSTAIEQQERDGIQLDWL</sequence>